<feature type="domain" description="FCP1 homology" evidence="3">
    <location>
        <begin position="197"/>
        <end position="445"/>
    </location>
</feature>
<dbReference type="InterPro" id="IPR036412">
    <property type="entry name" value="HAD-like_sf"/>
</dbReference>
<dbReference type="AlphaFoldDB" id="A0A7S3PYG2"/>
<dbReference type="GO" id="GO:0015031">
    <property type="term" value="P:protein transport"/>
    <property type="evidence" value="ECO:0007669"/>
    <property type="project" value="UniProtKB-KW"/>
</dbReference>
<evidence type="ECO:0000259" key="3">
    <source>
        <dbReference type="PROSITE" id="PS50969"/>
    </source>
</evidence>
<dbReference type="SUPFAM" id="SSF56784">
    <property type="entry name" value="HAD-like"/>
    <property type="match status" value="1"/>
</dbReference>
<evidence type="ECO:0000256" key="2">
    <source>
        <dbReference type="SAM" id="MobiDB-lite"/>
    </source>
</evidence>
<evidence type="ECO:0000313" key="4">
    <source>
        <dbReference type="EMBL" id="CAE0459468.1"/>
    </source>
</evidence>
<feature type="compositionally biased region" description="Polar residues" evidence="2">
    <location>
        <begin position="1"/>
        <end position="23"/>
    </location>
</feature>
<dbReference type="PANTHER" id="PTHR12210">
    <property type="entry name" value="DULLARD PROTEIN PHOSPHATASE"/>
    <property type="match status" value="1"/>
</dbReference>
<accession>A0A7S3PYG2</accession>
<feature type="region of interest" description="Disordered" evidence="2">
    <location>
        <begin position="1"/>
        <end position="74"/>
    </location>
</feature>
<keyword evidence="1" id="KW-0809">Transit peptide</keyword>
<organism evidence="4">
    <name type="scientific">Chaetoceros debilis</name>
    <dbReference type="NCBI Taxonomy" id="122233"/>
    <lineage>
        <taxon>Eukaryota</taxon>
        <taxon>Sar</taxon>
        <taxon>Stramenopiles</taxon>
        <taxon>Ochrophyta</taxon>
        <taxon>Bacillariophyta</taxon>
        <taxon>Coscinodiscophyceae</taxon>
        <taxon>Chaetocerotophycidae</taxon>
        <taxon>Chaetocerotales</taxon>
        <taxon>Chaetocerotaceae</taxon>
        <taxon>Chaetoceros</taxon>
    </lineage>
</organism>
<proteinExistence type="inferred from homology"/>
<keyword evidence="1" id="KW-0813">Transport</keyword>
<dbReference type="PROSITE" id="PS50969">
    <property type="entry name" value="FCP1"/>
    <property type="match status" value="1"/>
</dbReference>
<gene>
    <name evidence="4" type="ORF">CDEB00056_LOCUS4309</name>
</gene>
<protein>
    <recommendedName>
        <fullName evidence="1">Mitochondrial import inner membrane translocase subunit TIM50</fullName>
    </recommendedName>
</protein>
<keyword evidence="1" id="KW-0496">Mitochondrion</keyword>
<dbReference type="GO" id="GO:0005744">
    <property type="term" value="C:TIM23 mitochondrial import inner membrane translocase complex"/>
    <property type="evidence" value="ECO:0007669"/>
    <property type="project" value="UniProtKB-UniRule"/>
</dbReference>
<keyword evidence="1" id="KW-0811">Translocation</keyword>
<evidence type="ECO:0000256" key="1">
    <source>
        <dbReference type="RuleBase" id="RU365079"/>
    </source>
</evidence>
<dbReference type="InterPro" id="IPR004274">
    <property type="entry name" value="FCP1_dom"/>
</dbReference>
<comment type="similarity">
    <text evidence="1">Belongs to the TIM50 family.</text>
</comment>
<name>A0A7S3PYG2_9STRA</name>
<feature type="compositionally biased region" description="Polar residues" evidence="2">
    <location>
        <begin position="53"/>
        <end position="62"/>
    </location>
</feature>
<dbReference type="InterPro" id="IPR023214">
    <property type="entry name" value="HAD_sf"/>
</dbReference>
<dbReference type="Gene3D" id="3.40.50.1000">
    <property type="entry name" value="HAD superfamily/HAD-like"/>
    <property type="match status" value="1"/>
</dbReference>
<keyword evidence="1" id="KW-0653">Protein transport</keyword>
<dbReference type="EMBL" id="HBIO01005968">
    <property type="protein sequence ID" value="CAE0459468.1"/>
    <property type="molecule type" value="Transcribed_RNA"/>
</dbReference>
<reference evidence="4" key="1">
    <citation type="submission" date="2021-01" db="EMBL/GenBank/DDBJ databases">
        <authorList>
            <person name="Corre E."/>
            <person name="Pelletier E."/>
            <person name="Niang G."/>
            <person name="Scheremetjew M."/>
            <person name="Finn R."/>
            <person name="Kale V."/>
            <person name="Holt S."/>
            <person name="Cochrane G."/>
            <person name="Meng A."/>
            <person name="Brown T."/>
            <person name="Cohen L."/>
        </authorList>
    </citation>
    <scope>NUCLEOTIDE SEQUENCE</scope>
    <source>
        <strain evidence="4">MM31A-1</strain>
    </source>
</reference>
<comment type="function">
    <text evidence="1">Essential component of the TIM23 complex, a complex that mediates the translocation of transit peptide-containing proteins across the mitochondrial inner membrane.</text>
</comment>
<comment type="subcellular location">
    <subcellularLocation>
        <location evidence="1">Mitochondrion inner membrane</location>
        <topology evidence="1">Single-pass membrane protein</topology>
    </subcellularLocation>
</comment>
<comment type="subunit">
    <text evidence="1">Component of the TIM23 complex.</text>
</comment>
<sequence length="495" mass="55513">MMNAANKSNNTDEILVSSSSDQKINTRKESHCSANKIPASSSLNIGKLKDSSTNEVQASSSVKSDKRIRTRRKKQKIGNPITNKVLASSPSKNDTAIIKKKDKKCRFLRAASRVTYTESVVVLANGSYDKKQVSTDDFGQTKEDVATGNFSKEVVPLKSKKRRRKWISTVISTSSLPGIPSLISNPTDLEFLEGPVDIYVKPLIILDLNGILCHRIRGINETVPEDVLSLLKQGDLKQHDLNHPLSTTASEGNEGGLDISVSEWRKTYREPVGHVAFTDIIARTDIHSFLTVLSKSFTLAVWSSAKKRTVKELNKLLIPPGILRTLLFVWGQEKCESIRVKDIAREKGETETDNAKRLEDKSSNQMTRSFKDLIFTKPLSKVFSEFPLWNSSNSLLVDDSPEKCPKFRHNCIHPPPILGLDFNVMTKLIDAKGTESMLQSSLESFSDEENESKQADFFQKLAEKWRTASLVNDADAKFLLDFLKVHGKDHMNWNY</sequence>
<dbReference type="InterPro" id="IPR050365">
    <property type="entry name" value="TIM50"/>
</dbReference>